<comment type="caution">
    <text evidence="1">The sequence shown here is derived from an EMBL/GenBank/DDBJ whole genome shotgun (WGS) entry which is preliminary data.</text>
</comment>
<protein>
    <submittedName>
        <fullName evidence="1">Anaerobic sulfatase maturase</fullName>
    </submittedName>
</protein>
<evidence type="ECO:0000313" key="2">
    <source>
        <dbReference type="Proteomes" id="UP001439875"/>
    </source>
</evidence>
<organism evidence="1 2">
    <name type="scientific">Robertmurraya yapensis</name>
    <name type="common">ex Hitch et al 2024</name>
    <dbReference type="NCBI Taxonomy" id="3133160"/>
    <lineage>
        <taxon>Bacteria</taxon>
        <taxon>Bacillati</taxon>
        <taxon>Bacillota</taxon>
        <taxon>Bacilli</taxon>
        <taxon>Bacillales</taxon>
        <taxon>Bacillaceae</taxon>
        <taxon>Robertmurraya</taxon>
    </lineage>
</organism>
<dbReference type="EMBL" id="JBBMEW010000005">
    <property type="protein sequence ID" value="MEQ2526729.1"/>
    <property type="molecule type" value="Genomic_DNA"/>
</dbReference>
<accession>A0ACC6S9N8</accession>
<evidence type="ECO:0000313" key="1">
    <source>
        <dbReference type="EMBL" id="MEQ2526729.1"/>
    </source>
</evidence>
<gene>
    <name evidence="1" type="ORF">WMO40_08450</name>
</gene>
<keyword evidence="2" id="KW-1185">Reference proteome</keyword>
<reference evidence="1" key="1">
    <citation type="submission" date="2024-03" db="EMBL/GenBank/DDBJ databases">
        <title>Human intestinal bacterial collection.</title>
        <authorList>
            <person name="Pauvert C."/>
            <person name="Hitch T.C.A."/>
            <person name="Clavel T."/>
        </authorList>
    </citation>
    <scope>NUCLEOTIDE SEQUENCE</scope>
    <source>
        <strain evidence="1">CLA-AA-H227</strain>
    </source>
</reference>
<sequence length="385" mass="44355">MTVDCISSNSISNPISNLSVMWKTVSEACNLACDYCYYSRCGGQPDRIERIDSSILEKFIKEYMAITNGFASFAWQGGEPLLAGIDFFKEVVRLQAQYAPKNTMISNALQTNATLLNDEWAQFFKHYHFLIGVSLDGPKQINDARRVTGSGFGSFDRIMKGINYLRKHQVDFNILTVIHENNVGKAKELMEFYEEEGFSYVQFIPCMDFCSQETDKPGKYLITPEEYGDFLCEAFDIWYNDGHPKMSIRFFDNMASVYLGSEAELCTHRPSCPKTLILEQNGDAYPCDFYISEDYKLGNVGTDFLMDILNHEKFSKFQGMKPDLPEKCRSCPYLSLCYGGCPRNRAIDEESETHDRDYFCQSYLQIYEYAHERMVQLAERVRANW</sequence>
<proteinExistence type="predicted"/>
<dbReference type="Proteomes" id="UP001439875">
    <property type="component" value="Unassembled WGS sequence"/>
</dbReference>
<name>A0ACC6S9N8_9BACI</name>